<dbReference type="AlphaFoldDB" id="A0A7C9NHR0"/>
<keyword evidence="3 5" id="KW-0418">Kinase</keyword>
<protein>
    <submittedName>
        <fullName evidence="5">Adenosine kinase</fullName>
    </submittedName>
</protein>
<evidence type="ECO:0000313" key="5">
    <source>
        <dbReference type="EMBL" id="MYZ53023.1"/>
    </source>
</evidence>
<organism evidence="5 6">
    <name type="scientific">Malikia spinosa</name>
    <dbReference type="NCBI Taxonomy" id="86180"/>
    <lineage>
        <taxon>Bacteria</taxon>
        <taxon>Pseudomonadati</taxon>
        <taxon>Pseudomonadota</taxon>
        <taxon>Betaproteobacteria</taxon>
        <taxon>Burkholderiales</taxon>
        <taxon>Comamonadaceae</taxon>
        <taxon>Malikia</taxon>
    </lineage>
</organism>
<dbReference type="GO" id="GO:0016301">
    <property type="term" value="F:kinase activity"/>
    <property type="evidence" value="ECO:0007669"/>
    <property type="project" value="UniProtKB-KW"/>
</dbReference>
<proteinExistence type="inferred from homology"/>
<reference evidence="5 6" key="1">
    <citation type="submission" date="2019-09" db="EMBL/GenBank/DDBJ databases">
        <title>Identification of Malikia spinosa a prominent benzene-, toluene-, and ethylbenzene-degrading bacterium: enrichment, isolation and whole genome sequencing.</title>
        <authorList>
            <person name="Tancsics A."/>
            <person name="Revesz F."/>
            <person name="Kriszt B."/>
        </authorList>
    </citation>
    <scope>NUCLEOTIDE SEQUENCE [LARGE SCALE GENOMIC DNA]</scope>
    <source>
        <strain evidence="5 6">AB6</strain>
    </source>
</reference>
<gene>
    <name evidence="5" type="ORF">F5985_13000</name>
</gene>
<dbReference type="Pfam" id="PF00294">
    <property type="entry name" value="PfkB"/>
    <property type="match status" value="1"/>
</dbReference>
<dbReference type="InterPro" id="IPR002173">
    <property type="entry name" value="Carboh/pur_kinase_PfkB_CS"/>
</dbReference>
<evidence type="ECO:0000259" key="4">
    <source>
        <dbReference type="Pfam" id="PF00294"/>
    </source>
</evidence>
<dbReference type="PANTHER" id="PTHR43320:SF3">
    <property type="entry name" value="CARBOHYDRATE KINASE PFKB DOMAIN-CONTAINING PROTEIN"/>
    <property type="match status" value="1"/>
</dbReference>
<dbReference type="InterPro" id="IPR029056">
    <property type="entry name" value="Ribokinase-like"/>
</dbReference>
<dbReference type="SUPFAM" id="SSF53613">
    <property type="entry name" value="Ribokinase-like"/>
    <property type="match status" value="1"/>
</dbReference>
<dbReference type="InterPro" id="IPR052700">
    <property type="entry name" value="Carb_kinase_PfkB-like"/>
</dbReference>
<comment type="caution">
    <text evidence="5">The sequence shown here is derived from an EMBL/GenBank/DDBJ whole genome shotgun (WGS) entry which is preliminary data.</text>
</comment>
<dbReference type="PANTHER" id="PTHR43320">
    <property type="entry name" value="SUGAR KINASE"/>
    <property type="match status" value="1"/>
</dbReference>
<accession>A0A7C9NHR0</accession>
<evidence type="ECO:0000256" key="1">
    <source>
        <dbReference type="ARBA" id="ARBA00010688"/>
    </source>
</evidence>
<evidence type="ECO:0000256" key="3">
    <source>
        <dbReference type="ARBA" id="ARBA00022777"/>
    </source>
</evidence>
<dbReference type="RefSeq" id="WP_161125718.1">
    <property type="nucleotide sequence ID" value="NZ_VYSB01000014.1"/>
</dbReference>
<dbReference type="Gene3D" id="3.40.1190.20">
    <property type="match status" value="1"/>
</dbReference>
<feature type="domain" description="Carbohydrate kinase PfkB" evidence="4">
    <location>
        <begin position="40"/>
        <end position="319"/>
    </location>
</feature>
<dbReference type="Gene3D" id="3.30.1110.10">
    <property type="match status" value="1"/>
</dbReference>
<dbReference type="InterPro" id="IPR011611">
    <property type="entry name" value="PfkB_dom"/>
</dbReference>
<dbReference type="EMBL" id="VYSB01000014">
    <property type="protein sequence ID" value="MYZ53023.1"/>
    <property type="molecule type" value="Genomic_DNA"/>
</dbReference>
<evidence type="ECO:0000313" key="6">
    <source>
        <dbReference type="Proteomes" id="UP000481947"/>
    </source>
</evidence>
<keyword evidence="2" id="KW-0808">Transferase</keyword>
<evidence type="ECO:0000256" key="2">
    <source>
        <dbReference type="ARBA" id="ARBA00022679"/>
    </source>
</evidence>
<comment type="similarity">
    <text evidence="1">Belongs to the carbohydrate kinase PfkB family.</text>
</comment>
<dbReference type="Proteomes" id="UP000481947">
    <property type="component" value="Unassembled WGS sequence"/>
</dbReference>
<dbReference type="CDD" id="cd01168">
    <property type="entry name" value="adenosine_kinase"/>
    <property type="match status" value="1"/>
</dbReference>
<sequence length="333" mass="34829">MSTHHYHLYAIGNALVDTEYEVSDAQLQAMGVGKGQMTLIDAAQRTELLAQVHGQQARRTGGGSAGNTVVALAQLGGHAFYSCRVADDELGAFYAQDLAHNGVATNLSHTRAPHGQTGSCLVLVTPDAERSLCTFLGATAELEASALHPKDIARAQVYYMEGYLAASPSGLQAALEGRRLAAEAGKALALTLSDVSMIQFCRAGLEAMANGGLDYLFCNEQEARAWTGLQDIGEVAAGMAVMAKTVCITRGAQGCLVLENGTSIEVAAPTIDPVDSNGAGDMFAGAFLYAATHGHSHAQAALLGNRCAAAVVAQHGNRLKPEQMRALLEGFER</sequence>
<dbReference type="PROSITE" id="PS00584">
    <property type="entry name" value="PFKB_KINASES_2"/>
    <property type="match status" value="1"/>
</dbReference>
<name>A0A7C9NHR0_9BURK</name>